<feature type="transmembrane region" description="Helical" evidence="1">
    <location>
        <begin position="81"/>
        <end position="114"/>
    </location>
</feature>
<keyword evidence="3" id="KW-1185">Reference proteome</keyword>
<dbReference type="RefSeq" id="WP_311628296.1">
    <property type="nucleotide sequence ID" value="NZ_JAVREN010000001.1"/>
</dbReference>
<evidence type="ECO:0000256" key="1">
    <source>
        <dbReference type="SAM" id="Phobius"/>
    </source>
</evidence>
<dbReference type="Pfam" id="PF20064">
    <property type="entry name" value="DUF6463"/>
    <property type="match status" value="1"/>
</dbReference>
<organism evidence="2 3">
    <name type="scientific">Streptomyces boetiae</name>
    <dbReference type="NCBI Taxonomy" id="3075541"/>
    <lineage>
        <taxon>Bacteria</taxon>
        <taxon>Bacillati</taxon>
        <taxon>Actinomycetota</taxon>
        <taxon>Actinomycetes</taxon>
        <taxon>Kitasatosporales</taxon>
        <taxon>Streptomycetaceae</taxon>
        <taxon>Streptomyces</taxon>
    </lineage>
</organism>
<sequence>MPRPLVGPLLGGIAALHVAAVAVFYDGGAGEILRAGVIDGAPDAPEEPDAAFWYLCAGLLLAALGALVWRAERAQARAVPAWLGWSLIGVGLAGALVKPASPFLVFVLVGVLALRRRPARAARPGTPPVAGR</sequence>
<proteinExistence type="predicted"/>
<dbReference type="InterPro" id="IPR045590">
    <property type="entry name" value="DUF6463"/>
</dbReference>
<dbReference type="EMBL" id="JAVREN010000001">
    <property type="protein sequence ID" value="MDT0305378.1"/>
    <property type="molecule type" value="Genomic_DNA"/>
</dbReference>
<keyword evidence="1" id="KW-1133">Transmembrane helix</keyword>
<name>A0ABU2L290_9ACTN</name>
<feature type="transmembrane region" description="Helical" evidence="1">
    <location>
        <begin position="51"/>
        <end position="69"/>
    </location>
</feature>
<comment type="caution">
    <text evidence="2">The sequence shown here is derived from an EMBL/GenBank/DDBJ whole genome shotgun (WGS) entry which is preliminary data.</text>
</comment>
<protein>
    <submittedName>
        <fullName evidence="2">DUF6463 family protein</fullName>
    </submittedName>
</protein>
<evidence type="ECO:0000313" key="3">
    <source>
        <dbReference type="Proteomes" id="UP001183388"/>
    </source>
</evidence>
<evidence type="ECO:0000313" key="2">
    <source>
        <dbReference type="EMBL" id="MDT0305378.1"/>
    </source>
</evidence>
<keyword evidence="1" id="KW-0812">Transmembrane</keyword>
<gene>
    <name evidence="2" type="ORF">RM780_00155</name>
</gene>
<reference evidence="3" key="1">
    <citation type="submission" date="2023-07" db="EMBL/GenBank/DDBJ databases">
        <title>30 novel species of actinomycetes from the DSMZ collection.</title>
        <authorList>
            <person name="Nouioui I."/>
        </authorList>
    </citation>
    <scope>NUCLEOTIDE SEQUENCE [LARGE SCALE GENOMIC DNA]</scope>
    <source>
        <strain evidence="3">DSM 44917</strain>
    </source>
</reference>
<dbReference type="Proteomes" id="UP001183388">
    <property type="component" value="Unassembled WGS sequence"/>
</dbReference>
<keyword evidence="1" id="KW-0472">Membrane</keyword>
<accession>A0ABU2L290</accession>